<feature type="signal peptide" evidence="1">
    <location>
        <begin position="1"/>
        <end position="25"/>
    </location>
</feature>
<accession>A0A2K4ZCF0</accession>
<dbReference type="EMBL" id="OFSM01000004">
    <property type="protein sequence ID" value="SOY28136.1"/>
    <property type="molecule type" value="Genomic_DNA"/>
</dbReference>
<dbReference type="SUPFAM" id="SSF53850">
    <property type="entry name" value="Periplasmic binding protein-like II"/>
    <property type="match status" value="1"/>
</dbReference>
<dbReference type="PROSITE" id="PS51257">
    <property type="entry name" value="PROKAR_LIPOPROTEIN"/>
    <property type="match status" value="1"/>
</dbReference>
<feature type="chain" id="PRO_5014335711" evidence="1">
    <location>
        <begin position="26"/>
        <end position="756"/>
    </location>
</feature>
<proteinExistence type="predicted"/>
<dbReference type="PANTHER" id="PTHR43649:SF12">
    <property type="entry name" value="DIACETYLCHITOBIOSE BINDING PROTEIN DASA"/>
    <property type="match status" value="1"/>
</dbReference>
<keyword evidence="3" id="KW-1185">Reference proteome</keyword>
<gene>
    <name evidence="2" type="ORF">AMURIS_00843</name>
</gene>
<dbReference type="Gene3D" id="3.40.190.10">
    <property type="entry name" value="Periplasmic binding protein-like II"/>
    <property type="match status" value="1"/>
</dbReference>
<name>A0A2K4ZCF0_9FIRM</name>
<dbReference type="Pfam" id="PF13416">
    <property type="entry name" value="SBP_bac_8"/>
    <property type="match status" value="1"/>
</dbReference>
<dbReference type="PANTHER" id="PTHR43649">
    <property type="entry name" value="ARABINOSE-BINDING PROTEIN-RELATED"/>
    <property type="match status" value="1"/>
</dbReference>
<evidence type="ECO:0000256" key="1">
    <source>
        <dbReference type="SAM" id="SignalP"/>
    </source>
</evidence>
<keyword evidence="1" id="KW-0732">Signal</keyword>
<reference evidence="2 3" key="1">
    <citation type="submission" date="2018-01" db="EMBL/GenBank/DDBJ databases">
        <authorList>
            <person name="Gaut B.S."/>
            <person name="Morton B.R."/>
            <person name="Clegg M.T."/>
            <person name="Duvall M.R."/>
        </authorList>
    </citation>
    <scope>NUCLEOTIDE SEQUENCE [LARGE SCALE GENOMIC DNA]</scope>
    <source>
        <strain evidence="2">GP69</strain>
    </source>
</reference>
<dbReference type="AlphaFoldDB" id="A0A2K4ZCF0"/>
<sequence>MKKGKWKRGMAAMLVIALCTGVAGGCGKEQQESGSQAKTGDVGADRGRYVEREETWPVELADWTVLQIFTSQDKLHLLAAKEEDGKTVLREWEKQESGYADVTQNWLASMKLGSGDWLDARLLEAEDGTQYLYAQYMEEEQENFLGHLWRGEGDTAVEITPEKWSVPNEEWGGYEMIQGLAALNNGTLAVVSYSSMDILSGADGKVLESEQAPAIYEGRMVTEGENVYLSTSDGNGYQIEKRREGKSSDVEQISFMPDGASAAGSEESGMISVGGAGALALSVLKDGTLIAAGEEGIFRLTGGSPEGEWEKLAEGVDTNFAMKDYACLDLAALEDGSIYALFQTEGEVKLYRYEYDPNAVSQVTQVLKLYTVYESDLLKQAAVMYHKAHPEVMISIENEYPMYHYGDTDYDAVYQKLNTMLMGDDAPDILMMDHLNADDYARKGLLEDLEDVVGPMEESGELLSNITGSYVQEDGKRYVVPLQFGFTMTLGRDLAPENMASMEALAEFLSGTDYSYMGKQTTANLVYQFYTFFCNEIVDGKELNREKLSQYMKYLKAIGDNCGIIDAWPENERAADMWNLSAEAKLAFQKANGFMNCMTPVAMAEYIKGDFTAFENRFIPSLEAGICAKSQYVDTAKDFLRFALSAEFQSADGDSGFPVNRQALKTQAAKDRSEFQIYTSIQADDGSYVGFEAKSYSQETADRLAAMCEGLDKPVKEDAKICQVLTECLPEYLKGTLSEEDTIHKIEESLKMYLAE</sequence>
<evidence type="ECO:0000313" key="2">
    <source>
        <dbReference type="EMBL" id="SOY28136.1"/>
    </source>
</evidence>
<protein>
    <submittedName>
        <fullName evidence="2">Bacterial extracellular solute-binding protein</fullName>
    </submittedName>
</protein>
<dbReference type="Proteomes" id="UP000236311">
    <property type="component" value="Unassembled WGS sequence"/>
</dbReference>
<organism evidence="2 3">
    <name type="scientific">Acetatifactor muris</name>
    <dbReference type="NCBI Taxonomy" id="879566"/>
    <lineage>
        <taxon>Bacteria</taxon>
        <taxon>Bacillati</taxon>
        <taxon>Bacillota</taxon>
        <taxon>Clostridia</taxon>
        <taxon>Lachnospirales</taxon>
        <taxon>Lachnospiraceae</taxon>
        <taxon>Acetatifactor</taxon>
    </lineage>
</organism>
<dbReference type="RefSeq" id="WP_103238263.1">
    <property type="nucleotide sequence ID" value="NZ_JANJZD010000004.1"/>
</dbReference>
<dbReference type="InterPro" id="IPR006059">
    <property type="entry name" value="SBP"/>
</dbReference>
<evidence type="ECO:0000313" key="3">
    <source>
        <dbReference type="Proteomes" id="UP000236311"/>
    </source>
</evidence>
<dbReference type="OrthoDB" id="2081033at2"/>
<dbReference type="InterPro" id="IPR050490">
    <property type="entry name" value="Bact_solute-bd_prot1"/>
</dbReference>